<organism evidence="4 5">
    <name type="scientific">Rhizodiscina lignyota</name>
    <dbReference type="NCBI Taxonomy" id="1504668"/>
    <lineage>
        <taxon>Eukaryota</taxon>
        <taxon>Fungi</taxon>
        <taxon>Dikarya</taxon>
        <taxon>Ascomycota</taxon>
        <taxon>Pezizomycotina</taxon>
        <taxon>Dothideomycetes</taxon>
        <taxon>Pleosporomycetidae</taxon>
        <taxon>Aulographales</taxon>
        <taxon>Rhizodiscinaceae</taxon>
        <taxon>Rhizodiscina</taxon>
    </lineage>
</organism>
<dbReference type="CDD" id="cd05911">
    <property type="entry name" value="Firefly_Luc_like"/>
    <property type="match status" value="1"/>
</dbReference>
<gene>
    <name evidence="4" type="ORF">NA57DRAFT_66155</name>
</gene>
<dbReference type="InterPro" id="IPR000873">
    <property type="entry name" value="AMP-dep_synth/lig_dom"/>
</dbReference>
<dbReference type="GO" id="GO:0016405">
    <property type="term" value="F:CoA-ligase activity"/>
    <property type="evidence" value="ECO:0007669"/>
    <property type="project" value="TreeGrafter"/>
</dbReference>
<dbReference type="InterPro" id="IPR045851">
    <property type="entry name" value="AMP-bd_C_sf"/>
</dbReference>
<feature type="domain" description="AMP-dependent synthetase/ligase" evidence="2">
    <location>
        <begin position="28"/>
        <end position="406"/>
    </location>
</feature>
<dbReference type="Pfam" id="PF13193">
    <property type="entry name" value="AMP-binding_C"/>
    <property type="match status" value="1"/>
</dbReference>
<dbReference type="PANTHER" id="PTHR24096">
    <property type="entry name" value="LONG-CHAIN-FATTY-ACID--COA LIGASE"/>
    <property type="match status" value="1"/>
</dbReference>
<dbReference type="SUPFAM" id="SSF56801">
    <property type="entry name" value="Acetyl-CoA synthetase-like"/>
    <property type="match status" value="1"/>
</dbReference>
<evidence type="ECO:0000313" key="4">
    <source>
        <dbReference type="EMBL" id="KAF2098907.1"/>
    </source>
</evidence>
<dbReference type="Proteomes" id="UP000799772">
    <property type="component" value="Unassembled WGS sequence"/>
</dbReference>
<dbReference type="InterPro" id="IPR025110">
    <property type="entry name" value="AMP-bd_C"/>
</dbReference>
<proteinExistence type="inferred from homology"/>
<dbReference type="FunFam" id="3.30.300.30:FF:000007">
    <property type="entry name" value="4-coumarate--CoA ligase 2"/>
    <property type="match status" value="1"/>
</dbReference>
<evidence type="ECO:0000256" key="1">
    <source>
        <dbReference type="ARBA" id="ARBA00006432"/>
    </source>
</evidence>
<dbReference type="PANTHER" id="PTHR24096:SF265">
    <property type="entry name" value="ENZYME, PUTATIVE (AFU_ORTHOLOGUE AFUA_5G14270)-RELATED"/>
    <property type="match status" value="1"/>
</dbReference>
<sequence length="553" mass="62809">MPFLAETHISIPNKDLLSWMFDDPSYDKDKPIYIDAANTSRTICYRKAFSITRKLAAGFKAAGVKKGDCVCMLAFNDIYYSMAFMGIVASGGVFAGQNPSYTPYELAHGMRTAKVRFMLVEPDTNMLKNAVAAAKDTGLPLSSLFLFDVLGQKLSEETLAAVPEARELRSWDWLLNQGESDWERFDDKKRSEETPAARLFSSGTTGMPKALDMTHMNFVAQHTMVMEYRPRPYDIRRILCNPMFHASQVPRGHTSAIRGGYPTYVMRRFELEPWLRNIEKYNITEINMVPQMVYMILNSPASKKYSLKSIKNAHSGSAPLDREPQVRFKEEFFNKDTPFNQGWGMSETSCVCTMYYYPEYDPTGGVGKMMPNLDAKLIDDDGNDISAYDVRGELCVRGPTIINGYFENPEANARDWDSEGYFKTGDIAYCSSENKYWYVVDRKKELIKVRGFQVAPKELEGVLVGHPKIYDAAVIGVKYARDDTELPRAYVVLTPGSQMTEDEVKEYASKRLARYKHLVGGVRFIDELPRNANKKLLKNKLREMAQKEIGAKL</sequence>
<evidence type="ECO:0000259" key="2">
    <source>
        <dbReference type="Pfam" id="PF00501"/>
    </source>
</evidence>
<feature type="domain" description="AMP-binding enzyme C-terminal" evidence="3">
    <location>
        <begin position="458"/>
        <end position="535"/>
    </location>
</feature>
<dbReference type="GO" id="GO:0019748">
    <property type="term" value="P:secondary metabolic process"/>
    <property type="evidence" value="ECO:0007669"/>
    <property type="project" value="TreeGrafter"/>
</dbReference>
<accession>A0A9P4M914</accession>
<dbReference type="AlphaFoldDB" id="A0A9P4M914"/>
<evidence type="ECO:0000313" key="5">
    <source>
        <dbReference type="Proteomes" id="UP000799772"/>
    </source>
</evidence>
<protein>
    <submittedName>
        <fullName evidence="4">4-coumarate-CoA ligase-like protein</fullName>
    </submittedName>
</protein>
<reference evidence="4" key="1">
    <citation type="journal article" date="2020" name="Stud. Mycol.">
        <title>101 Dothideomycetes genomes: a test case for predicting lifestyles and emergence of pathogens.</title>
        <authorList>
            <person name="Haridas S."/>
            <person name="Albert R."/>
            <person name="Binder M."/>
            <person name="Bloem J."/>
            <person name="Labutti K."/>
            <person name="Salamov A."/>
            <person name="Andreopoulos B."/>
            <person name="Baker S."/>
            <person name="Barry K."/>
            <person name="Bills G."/>
            <person name="Bluhm B."/>
            <person name="Cannon C."/>
            <person name="Castanera R."/>
            <person name="Culley D."/>
            <person name="Daum C."/>
            <person name="Ezra D."/>
            <person name="Gonzalez J."/>
            <person name="Henrissat B."/>
            <person name="Kuo A."/>
            <person name="Liang C."/>
            <person name="Lipzen A."/>
            <person name="Lutzoni F."/>
            <person name="Magnuson J."/>
            <person name="Mondo S."/>
            <person name="Nolan M."/>
            <person name="Ohm R."/>
            <person name="Pangilinan J."/>
            <person name="Park H.-J."/>
            <person name="Ramirez L."/>
            <person name="Alfaro M."/>
            <person name="Sun H."/>
            <person name="Tritt A."/>
            <person name="Yoshinaga Y."/>
            <person name="Zwiers L.-H."/>
            <person name="Turgeon B."/>
            <person name="Goodwin S."/>
            <person name="Spatafora J."/>
            <person name="Crous P."/>
            <person name="Grigoriev I."/>
        </authorList>
    </citation>
    <scope>NUCLEOTIDE SEQUENCE</scope>
    <source>
        <strain evidence="4">CBS 133067</strain>
    </source>
</reference>
<name>A0A9P4M914_9PEZI</name>
<keyword evidence="5" id="KW-1185">Reference proteome</keyword>
<dbReference type="Gene3D" id="3.30.300.30">
    <property type="match status" value="1"/>
</dbReference>
<dbReference type="EMBL" id="ML978126">
    <property type="protein sequence ID" value="KAF2098907.1"/>
    <property type="molecule type" value="Genomic_DNA"/>
</dbReference>
<dbReference type="Gene3D" id="3.40.50.12780">
    <property type="entry name" value="N-terminal domain of ligase-like"/>
    <property type="match status" value="1"/>
</dbReference>
<comment type="caution">
    <text evidence="4">The sequence shown here is derived from an EMBL/GenBank/DDBJ whole genome shotgun (WGS) entry which is preliminary data.</text>
</comment>
<dbReference type="Pfam" id="PF00501">
    <property type="entry name" value="AMP-binding"/>
    <property type="match status" value="1"/>
</dbReference>
<dbReference type="OrthoDB" id="6509636at2759"/>
<comment type="similarity">
    <text evidence="1">Belongs to the ATP-dependent AMP-binding enzyme family.</text>
</comment>
<dbReference type="InterPro" id="IPR042099">
    <property type="entry name" value="ANL_N_sf"/>
</dbReference>
<keyword evidence="4" id="KW-0436">Ligase</keyword>
<evidence type="ECO:0000259" key="3">
    <source>
        <dbReference type="Pfam" id="PF13193"/>
    </source>
</evidence>